<dbReference type="SUPFAM" id="SSF52922">
    <property type="entry name" value="TK C-terminal domain-like"/>
    <property type="match status" value="1"/>
</dbReference>
<dbReference type="STRING" id="1801677.A2365_00610"/>
<dbReference type="PANTHER" id="PTHR43322">
    <property type="entry name" value="1-D-DEOXYXYLULOSE 5-PHOSPHATE SYNTHASE-RELATED"/>
    <property type="match status" value="1"/>
</dbReference>
<dbReference type="Proteomes" id="UP000177740">
    <property type="component" value="Unassembled WGS sequence"/>
</dbReference>
<dbReference type="Gene3D" id="3.40.50.970">
    <property type="match status" value="1"/>
</dbReference>
<dbReference type="InterPro" id="IPR029061">
    <property type="entry name" value="THDP-binding"/>
</dbReference>
<dbReference type="InterPro" id="IPR005475">
    <property type="entry name" value="Transketolase-like_Pyr-bd"/>
</dbReference>
<keyword evidence="9" id="KW-0784">Thiamine biosynthesis</keyword>
<evidence type="ECO:0000256" key="7">
    <source>
        <dbReference type="ARBA" id="ARBA00022723"/>
    </source>
</evidence>
<proteinExistence type="inferred from homology"/>
<dbReference type="GO" id="GO:0009228">
    <property type="term" value="P:thiamine biosynthetic process"/>
    <property type="evidence" value="ECO:0007669"/>
    <property type="project" value="UniProtKB-KW"/>
</dbReference>
<dbReference type="Pfam" id="PF02780">
    <property type="entry name" value="Transketolase_C"/>
    <property type="match status" value="1"/>
</dbReference>
<evidence type="ECO:0000256" key="10">
    <source>
        <dbReference type="ARBA" id="ARBA00023052"/>
    </source>
</evidence>
<organism evidence="13 14">
    <name type="scientific">Candidatus Nealsonbacteria bacterium RIFOXYB1_FULL_40_15</name>
    <dbReference type="NCBI Taxonomy" id="1801677"/>
    <lineage>
        <taxon>Bacteria</taxon>
        <taxon>Candidatus Nealsoniibacteriota</taxon>
    </lineage>
</organism>
<evidence type="ECO:0000256" key="5">
    <source>
        <dbReference type="ARBA" id="ARBA00013150"/>
    </source>
</evidence>
<dbReference type="InterPro" id="IPR005477">
    <property type="entry name" value="Dxylulose-5-P_synthase"/>
</dbReference>
<comment type="similarity">
    <text evidence="3">Belongs to the transketolase family. DXPS subfamily.</text>
</comment>
<dbReference type="CDD" id="cd07033">
    <property type="entry name" value="TPP_PYR_DXS_TK_like"/>
    <property type="match status" value="1"/>
</dbReference>
<dbReference type="GO" id="GO:0046872">
    <property type="term" value="F:metal ion binding"/>
    <property type="evidence" value="ECO:0007669"/>
    <property type="project" value="UniProtKB-KW"/>
</dbReference>
<name>A0A1G2EN42_9BACT</name>
<comment type="cofactor">
    <cofactor evidence="1">
        <name>Mg(2+)</name>
        <dbReference type="ChEBI" id="CHEBI:18420"/>
    </cofactor>
</comment>
<dbReference type="GO" id="GO:0019288">
    <property type="term" value="P:isopentenyl diphosphate biosynthetic process, methylerythritol 4-phosphate pathway"/>
    <property type="evidence" value="ECO:0007669"/>
    <property type="project" value="TreeGrafter"/>
</dbReference>
<dbReference type="GO" id="GO:0008661">
    <property type="term" value="F:1-deoxy-D-xylulose-5-phosphate synthase activity"/>
    <property type="evidence" value="ECO:0007669"/>
    <property type="project" value="UniProtKB-EC"/>
</dbReference>
<evidence type="ECO:0000256" key="2">
    <source>
        <dbReference type="ARBA" id="ARBA00004980"/>
    </source>
</evidence>
<dbReference type="Pfam" id="PF02779">
    <property type="entry name" value="Transket_pyr"/>
    <property type="match status" value="1"/>
</dbReference>
<evidence type="ECO:0000256" key="8">
    <source>
        <dbReference type="ARBA" id="ARBA00022842"/>
    </source>
</evidence>
<keyword evidence="11" id="KW-0414">Isoprene biosynthesis</keyword>
<comment type="subunit">
    <text evidence="4">Homodimer.</text>
</comment>
<accession>A0A1G2EN42</accession>
<comment type="pathway">
    <text evidence="2">Metabolic intermediate biosynthesis; 1-deoxy-D-xylulose 5-phosphate biosynthesis; 1-deoxy-D-xylulose 5-phosphate from D-glyceraldehyde 3-phosphate and pyruvate: step 1/1.</text>
</comment>
<dbReference type="Gene3D" id="3.40.50.920">
    <property type="match status" value="1"/>
</dbReference>
<evidence type="ECO:0000256" key="3">
    <source>
        <dbReference type="ARBA" id="ARBA00011081"/>
    </source>
</evidence>
<evidence type="ECO:0000259" key="12">
    <source>
        <dbReference type="SMART" id="SM00861"/>
    </source>
</evidence>
<dbReference type="GO" id="GO:0005829">
    <property type="term" value="C:cytosol"/>
    <property type="evidence" value="ECO:0007669"/>
    <property type="project" value="TreeGrafter"/>
</dbReference>
<dbReference type="PANTHER" id="PTHR43322:SF5">
    <property type="entry name" value="1-DEOXY-D-XYLULOSE-5-PHOSPHATE SYNTHASE, CHLOROPLASTIC"/>
    <property type="match status" value="1"/>
</dbReference>
<reference evidence="13 14" key="1">
    <citation type="journal article" date="2016" name="Nat. Commun.">
        <title>Thousands of microbial genomes shed light on interconnected biogeochemical processes in an aquifer system.</title>
        <authorList>
            <person name="Anantharaman K."/>
            <person name="Brown C.T."/>
            <person name="Hug L.A."/>
            <person name="Sharon I."/>
            <person name="Castelle C.J."/>
            <person name="Probst A.J."/>
            <person name="Thomas B.C."/>
            <person name="Singh A."/>
            <person name="Wilkins M.J."/>
            <person name="Karaoz U."/>
            <person name="Brodie E.L."/>
            <person name="Williams K.H."/>
            <person name="Hubbard S.S."/>
            <person name="Banfield J.F."/>
        </authorList>
    </citation>
    <scope>NUCLEOTIDE SEQUENCE [LARGE SCALE GENOMIC DNA]</scope>
</reference>
<dbReference type="InterPro" id="IPR033248">
    <property type="entry name" value="Transketolase_C"/>
</dbReference>
<evidence type="ECO:0000256" key="9">
    <source>
        <dbReference type="ARBA" id="ARBA00022977"/>
    </source>
</evidence>
<evidence type="ECO:0000313" key="13">
    <source>
        <dbReference type="EMBL" id="OGZ27157.1"/>
    </source>
</evidence>
<evidence type="ECO:0000256" key="11">
    <source>
        <dbReference type="ARBA" id="ARBA00023229"/>
    </source>
</evidence>
<keyword evidence="10" id="KW-0786">Thiamine pyrophosphate</keyword>
<evidence type="ECO:0000256" key="4">
    <source>
        <dbReference type="ARBA" id="ARBA00011738"/>
    </source>
</evidence>
<dbReference type="SMART" id="SM00861">
    <property type="entry name" value="Transket_pyr"/>
    <property type="match status" value="1"/>
</dbReference>
<sequence>MENKTAIKEQDMRDAVFDSLYSVALKDKNIILLLGDQGAKSFEKFKENIPDQIINAGPAEQNLISVASGLALGGKKVFVHAIACFITARCYEQIKIDIGIMNLPVSIIGIGGGYSYESDGPTHHSIQDISIMKGIPGMTILSASDPVQASSFVDLCCRISGPSYLRFDKGVSPFLYEKENFDAGFSLLREGEDTIIISSGSMTHTALEVADKINAGLIDLYRIKPLNEALLSEILKKARIVVAIEDHLSYGGVGTSICDLLCDYGITAKFKRFGIKDKECFCYGDKRYMCKEEGLDAESIIKQIKNII</sequence>
<evidence type="ECO:0000256" key="1">
    <source>
        <dbReference type="ARBA" id="ARBA00001946"/>
    </source>
</evidence>
<dbReference type="EC" id="2.2.1.7" evidence="5"/>
<dbReference type="InterPro" id="IPR009014">
    <property type="entry name" value="Transketo_C/PFOR_II"/>
</dbReference>
<protein>
    <recommendedName>
        <fullName evidence="5">1-deoxy-D-xylulose-5-phosphate synthase</fullName>
        <ecNumber evidence="5">2.2.1.7</ecNumber>
    </recommendedName>
</protein>
<keyword evidence="7" id="KW-0479">Metal-binding</keyword>
<gene>
    <name evidence="13" type="ORF">A2365_00610</name>
</gene>
<evidence type="ECO:0000256" key="6">
    <source>
        <dbReference type="ARBA" id="ARBA00022679"/>
    </source>
</evidence>
<dbReference type="GO" id="GO:0016114">
    <property type="term" value="P:terpenoid biosynthetic process"/>
    <property type="evidence" value="ECO:0007669"/>
    <property type="project" value="InterPro"/>
</dbReference>
<keyword evidence="6" id="KW-0808">Transferase</keyword>
<dbReference type="SUPFAM" id="SSF52518">
    <property type="entry name" value="Thiamin diphosphate-binding fold (THDP-binding)"/>
    <property type="match status" value="1"/>
</dbReference>
<comment type="caution">
    <text evidence="13">The sequence shown here is derived from an EMBL/GenBank/DDBJ whole genome shotgun (WGS) entry which is preliminary data.</text>
</comment>
<evidence type="ECO:0000313" key="14">
    <source>
        <dbReference type="Proteomes" id="UP000177740"/>
    </source>
</evidence>
<dbReference type="AlphaFoldDB" id="A0A1G2EN42"/>
<dbReference type="EMBL" id="MHMM01000010">
    <property type="protein sequence ID" value="OGZ27157.1"/>
    <property type="molecule type" value="Genomic_DNA"/>
</dbReference>
<feature type="domain" description="Transketolase-like pyrimidine-binding" evidence="12">
    <location>
        <begin position="10"/>
        <end position="174"/>
    </location>
</feature>
<keyword evidence="8" id="KW-0460">Magnesium</keyword>